<keyword evidence="7" id="KW-0479">Metal-binding</keyword>
<evidence type="ECO:0000256" key="7">
    <source>
        <dbReference type="ARBA" id="ARBA00022723"/>
    </source>
</evidence>
<evidence type="ECO:0000256" key="3">
    <source>
        <dbReference type="ARBA" id="ARBA00010982"/>
    </source>
</evidence>
<evidence type="ECO:0000256" key="11">
    <source>
        <dbReference type="ARBA" id="ARBA00023315"/>
    </source>
</evidence>
<feature type="active site" description="Proton acceptor" evidence="12">
    <location>
        <position position="401"/>
    </location>
</feature>
<dbReference type="Proteomes" id="UP000031668">
    <property type="component" value="Unassembled WGS sequence"/>
</dbReference>
<dbReference type="GO" id="GO:0003985">
    <property type="term" value="F:acetyl-CoA C-acetyltransferase activity"/>
    <property type="evidence" value="ECO:0007669"/>
    <property type="project" value="UniProtKB-EC"/>
</dbReference>
<dbReference type="Gene3D" id="3.40.47.10">
    <property type="match status" value="2"/>
</dbReference>
<dbReference type="PANTHER" id="PTHR18919:SF156">
    <property type="entry name" value="ACETYL-COA ACETYLTRANSFERASE, MITOCHONDRIAL"/>
    <property type="match status" value="1"/>
</dbReference>
<dbReference type="InterPro" id="IPR016039">
    <property type="entry name" value="Thiolase-like"/>
</dbReference>
<dbReference type="InterPro" id="IPR020616">
    <property type="entry name" value="Thiolase_N"/>
</dbReference>
<proteinExistence type="inferred from homology"/>
<dbReference type="PROSITE" id="PS00098">
    <property type="entry name" value="THIOLASE_1"/>
    <property type="match status" value="1"/>
</dbReference>
<evidence type="ECO:0000256" key="4">
    <source>
        <dbReference type="ARBA" id="ARBA00011881"/>
    </source>
</evidence>
<keyword evidence="11 13" id="KW-0012">Acyltransferase</keyword>
<evidence type="ECO:0000256" key="5">
    <source>
        <dbReference type="ARBA" id="ARBA00012705"/>
    </source>
</evidence>
<evidence type="ECO:0000256" key="6">
    <source>
        <dbReference type="ARBA" id="ARBA00022679"/>
    </source>
</evidence>
<dbReference type="CDD" id="cd00751">
    <property type="entry name" value="thiolase"/>
    <property type="match status" value="1"/>
</dbReference>
<dbReference type="GO" id="GO:0046872">
    <property type="term" value="F:metal ion binding"/>
    <property type="evidence" value="ECO:0007669"/>
    <property type="project" value="UniProtKB-KW"/>
</dbReference>
<gene>
    <name evidence="16" type="ORF">RF11_02046</name>
</gene>
<keyword evidence="8" id="KW-0809">Transit peptide</keyword>
<comment type="subcellular location">
    <subcellularLocation>
        <location evidence="1">Mitochondrion</location>
    </subcellularLocation>
</comment>
<evidence type="ECO:0000256" key="9">
    <source>
        <dbReference type="ARBA" id="ARBA00022958"/>
    </source>
</evidence>
<evidence type="ECO:0000256" key="1">
    <source>
        <dbReference type="ARBA" id="ARBA00004173"/>
    </source>
</evidence>
<dbReference type="Pfam" id="PF00108">
    <property type="entry name" value="Thiolase_N"/>
    <property type="match status" value="1"/>
</dbReference>
<dbReference type="NCBIfam" id="TIGR01930">
    <property type="entry name" value="AcCoA-C-Actrans"/>
    <property type="match status" value="1"/>
</dbReference>
<comment type="subunit">
    <text evidence="4">Homotetramer.</text>
</comment>
<dbReference type="InterPro" id="IPR020615">
    <property type="entry name" value="Thiolase_acyl_enz_int_AS"/>
</dbReference>
<accession>A0A0C2MPY2</accession>
<evidence type="ECO:0000256" key="12">
    <source>
        <dbReference type="PIRSR" id="PIRSR000429-1"/>
    </source>
</evidence>
<dbReference type="PIRSF" id="PIRSF000429">
    <property type="entry name" value="Ac-CoA_Ac_transf"/>
    <property type="match status" value="1"/>
</dbReference>
<protein>
    <recommendedName>
        <fullName evidence="5">acetyl-CoA C-acetyltransferase</fullName>
        <ecNumber evidence="5">2.3.1.9</ecNumber>
    </recommendedName>
</protein>
<dbReference type="AlphaFoldDB" id="A0A0C2MPY2"/>
<dbReference type="GO" id="GO:0005739">
    <property type="term" value="C:mitochondrion"/>
    <property type="evidence" value="ECO:0007669"/>
    <property type="project" value="UniProtKB-SubCell"/>
</dbReference>
<evidence type="ECO:0000256" key="10">
    <source>
        <dbReference type="ARBA" id="ARBA00023128"/>
    </source>
</evidence>
<dbReference type="InterPro" id="IPR002155">
    <property type="entry name" value="Thiolase"/>
</dbReference>
<keyword evidence="17" id="KW-1185">Reference proteome</keyword>
<dbReference type="EMBL" id="JWZT01003532">
    <property type="protein sequence ID" value="KII66405.1"/>
    <property type="molecule type" value="Genomic_DNA"/>
</dbReference>
<evidence type="ECO:0000259" key="14">
    <source>
        <dbReference type="Pfam" id="PF00108"/>
    </source>
</evidence>
<evidence type="ECO:0000259" key="15">
    <source>
        <dbReference type="Pfam" id="PF02803"/>
    </source>
</evidence>
<dbReference type="SUPFAM" id="SSF53901">
    <property type="entry name" value="Thiolase-like"/>
    <property type="match status" value="2"/>
</dbReference>
<dbReference type="PROSITE" id="PS00737">
    <property type="entry name" value="THIOLASE_2"/>
    <property type="match status" value="1"/>
</dbReference>
<dbReference type="InterPro" id="IPR020610">
    <property type="entry name" value="Thiolase_AS"/>
</dbReference>
<evidence type="ECO:0000313" key="17">
    <source>
        <dbReference type="Proteomes" id="UP000031668"/>
    </source>
</evidence>
<feature type="domain" description="Thiolase N-terminal" evidence="14">
    <location>
        <begin position="31"/>
        <end position="286"/>
    </location>
</feature>
<evidence type="ECO:0000256" key="2">
    <source>
        <dbReference type="ARBA" id="ARBA00005189"/>
    </source>
</evidence>
<name>A0A0C2MPY2_THEKT</name>
<dbReference type="OMA" id="SMGTFGE"/>
<dbReference type="EC" id="2.3.1.9" evidence="5"/>
<organism evidence="16 17">
    <name type="scientific">Thelohanellus kitauei</name>
    <name type="common">Myxosporean</name>
    <dbReference type="NCBI Taxonomy" id="669202"/>
    <lineage>
        <taxon>Eukaryota</taxon>
        <taxon>Metazoa</taxon>
        <taxon>Cnidaria</taxon>
        <taxon>Myxozoa</taxon>
        <taxon>Myxosporea</taxon>
        <taxon>Bivalvulida</taxon>
        <taxon>Platysporina</taxon>
        <taxon>Myxobolidae</taxon>
        <taxon>Thelohanellus</taxon>
    </lineage>
</organism>
<dbReference type="InterPro" id="IPR020613">
    <property type="entry name" value="Thiolase_CS"/>
</dbReference>
<evidence type="ECO:0000313" key="16">
    <source>
        <dbReference type="EMBL" id="KII66405.1"/>
    </source>
</evidence>
<keyword evidence="10" id="KW-0496">Mitochondrion</keyword>
<dbReference type="PROSITE" id="PS00099">
    <property type="entry name" value="THIOLASE_3"/>
    <property type="match status" value="1"/>
</dbReference>
<keyword evidence="6 13" id="KW-0808">Transferase</keyword>
<feature type="domain" description="Thiolase C-terminal" evidence="15">
    <location>
        <begin position="294"/>
        <end position="413"/>
    </location>
</feature>
<dbReference type="PANTHER" id="PTHR18919">
    <property type="entry name" value="ACETYL-COA C-ACYLTRANSFERASE"/>
    <property type="match status" value="1"/>
</dbReference>
<evidence type="ECO:0000256" key="8">
    <source>
        <dbReference type="ARBA" id="ARBA00022946"/>
    </source>
</evidence>
<feature type="active site" description="Proton acceptor" evidence="12">
    <location>
        <position position="373"/>
    </location>
</feature>
<evidence type="ECO:0000256" key="13">
    <source>
        <dbReference type="RuleBase" id="RU003557"/>
    </source>
</evidence>
<comment type="pathway">
    <text evidence="2">Lipid metabolism.</text>
</comment>
<comment type="similarity">
    <text evidence="3 13">Belongs to the thiolase-like superfamily. Thiolase family.</text>
</comment>
<comment type="caution">
    <text evidence="16">The sequence shown here is derived from an EMBL/GenBank/DDBJ whole genome shotgun (WGS) entry which is preliminary data.</text>
</comment>
<keyword evidence="9" id="KW-0630">Potassium</keyword>
<feature type="active site" description="Acyl-thioester intermediate" evidence="12">
    <location>
        <position position="115"/>
    </location>
</feature>
<dbReference type="GO" id="GO:0006635">
    <property type="term" value="P:fatty acid beta-oxidation"/>
    <property type="evidence" value="ECO:0007669"/>
    <property type="project" value="TreeGrafter"/>
</dbReference>
<reference evidence="16 17" key="1">
    <citation type="journal article" date="2014" name="Genome Biol. Evol.">
        <title>The genome of the myxosporean Thelohanellus kitauei shows adaptations to nutrient acquisition within its fish host.</title>
        <authorList>
            <person name="Yang Y."/>
            <person name="Xiong J."/>
            <person name="Zhou Z."/>
            <person name="Huo F."/>
            <person name="Miao W."/>
            <person name="Ran C."/>
            <person name="Liu Y."/>
            <person name="Zhang J."/>
            <person name="Feng J."/>
            <person name="Wang M."/>
            <person name="Wang M."/>
            <person name="Wang L."/>
            <person name="Yao B."/>
        </authorList>
    </citation>
    <scope>NUCLEOTIDE SEQUENCE [LARGE SCALE GENOMIC DNA]</scope>
    <source>
        <strain evidence="16">Wuqing</strain>
    </source>
</reference>
<dbReference type="Pfam" id="PF02803">
    <property type="entry name" value="Thiolase_C"/>
    <property type="match status" value="1"/>
</dbReference>
<dbReference type="InterPro" id="IPR020617">
    <property type="entry name" value="Thiolase_C"/>
</dbReference>
<sequence length="417" mass="44769">MIAWICRSRLKTFLVRRLCDFEDKMLGDGNIVILSGVRTPIGRFHGSLSSKSAVELGAIVIQQAIRAATIDPNEIDEVYMGHLLQAGCKQSPARQAAILGGCPVKTEATSVNKACASSLKAVTMAIQAIFSKTDNFVVAGGMESMSNAPFLINRTLPHLGPGKIDDSIQSDALQCSFNNIHMGECCENLAKRYEITRFEQDEYARESYVRAINAWENHIFDGEIVSVPVKDKTGNIVEVFKDEELEKYNPQKMSQLKPLFSPDGTITAANASSISDGASALVITSKQESNRLALKPLAKILAISDAACDPIDFGLAPVHAIRKVLARSDLNINDISLFEINEAYSVVPLVCMRELGIDHSKVNIHGGAVSLGHPVGASGARILTHLIHALEPHQVGIAAICNGGGAATAVAVVKCQL</sequence>
<dbReference type="OrthoDB" id="5404651at2759"/>